<evidence type="ECO:0000256" key="2">
    <source>
        <dbReference type="SAM" id="MobiDB-lite"/>
    </source>
</evidence>
<keyword evidence="4" id="KW-1185">Reference proteome</keyword>
<protein>
    <submittedName>
        <fullName evidence="3">Uncharacterized protein</fullName>
    </submittedName>
</protein>
<evidence type="ECO:0000313" key="3">
    <source>
        <dbReference type="EMBL" id="TPX72592.1"/>
    </source>
</evidence>
<name>A0A507F8Y3_9FUNG</name>
<dbReference type="OrthoDB" id="360540at2759"/>
<comment type="similarity">
    <text evidence="1">Belongs to the CDC123 family.</text>
</comment>
<accession>A0A507F8Y3</accession>
<evidence type="ECO:0000313" key="4">
    <source>
        <dbReference type="Proteomes" id="UP000320333"/>
    </source>
</evidence>
<proteinExistence type="inferred from homology"/>
<dbReference type="PANTHER" id="PTHR15323:SF6">
    <property type="entry name" value="CELL DIVISION CYCLE PROTEIN 123 HOMOLOG"/>
    <property type="match status" value="1"/>
</dbReference>
<evidence type="ECO:0000256" key="1">
    <source>
        <dbReference type="ARBA" id="ARBA00011047"/>
    </source>
</evidence>
<dbReference type="STRING" id="246404.A0A507F8Y3"/>
<dbReference type="GO" id="GO:0005737">
    <property type="term" value="C:cytoplasm"/>
    <property type="evidence" value="ECO:0007669"/>
    <property type="project" value="TreeGrafter"/>
</dbReference>
<gene>
    <name evidence="3" type="ORF">CcCBS67573_g05731</name>
</gene>
<reference evidence="3 4" key="1">
    <citation type="journal article" date="2019" name="Sci. Rep.">
        <title>Comparative genomics of chytrid fungi reveal insights into the obligate biotrophic and pathogenic lifestyle of Synchytrium endobioticum.</title>
        <authorList>
            <person name="van de Vossenberg B.T.L.H."/>
            <person name="Warris S."/>
            <person name="Nguyen H.D.T."/>
            <person name="van Gent-Pelzer M.P.E."/>
            <person name="Joly D.L."/>
            <person name="van de Geest H.C."/>
            <person name="Bonants P.J.M."/>
            <person name="Smith D.S."/>
            <person name="Levesque C.A."/>
            <person name="van der Lee T.A.J."/>
        </authorList>
    </citation>
    <scope>NUCLEOTIDE SEQUENCE [LARGE SCALE GENOMIC DNA]</scope>
    <source>
        <strain evidence="3 4">CBS 675.73</strain>
    </source>
</reference>
<dbReference type="EMBL" id="QEAP01000216">
    <property type="protein sequence ID" value="TPX72592.1"/>
    <property type="molecule type" value="Genomic_DNA"/>
</dbReference>
<organism evidence="3 4">
    <name type="scientific">Chytriomyces confervae</name>
    <dbReference type="NCBI Taxonomy" id="246404"/>
    <lineage>
        <taxon>Eukaryota</taxon>
        <taxon>Fungi</taxon>
        <taxon>Fungi incertae sedis</taxon>
        <taxon>Chytridiomycota</taxon>
        <taxon>Chytridiomycota incertae sedis</taxon>
        <taxon>Chytridiomycetes</taxon>
        <taxon>Chytridiales</taxon>
        <taxon>Chytriomycetaceae</taxon>
        <taxon>Chytriomyces</taxon>
    </lineage>
</organism>
<comment type="caution">
    <text evidence="3">The sequence shown here is derived from an EMBL/GenBank/DDBJ whole genome shotgun (WGS) entry which is preliminary data.</text>
</comment>
<feature type="region of interest" description="Disordered" evidence="2">
    <location>
        <begin position="51"/>
        <end position="87"/>
    </location>
</feature>
<dbReference type="PANTHER" id="PTHR15323">
    <property type="entry name" value="D123 PROTEIN"/>
    <property type="match status" value="1"/>
</dbReference>
<sequence length="356" mass="40103">MIVSRDDILRCSFSKWHSQFSHATLPSRIVPLSAEFIEYLNQDGVFLPLDSNGMPQPSYDSNRDDDDEDSQHSDSDNSEQDAEWARDKIPSFPELTARIADEIESLGGVVFPKLNWSSPKDATWMTLDGTLRCKTSADIFLLLKSSDFIAHDLTCPFDACSAPNATETSNGGDASTVSDFQDYELILRKWYDLNPSMEFRCFVGNHVLLGACQRDVLNYYPFLVDTRGDLLRGITQFFEKEIQGKFASSDYVFDVYINKNTRKVWLIDFNPFSTTTDSLLYDWEELSVSRNDAHEGSVSVVPLLRVVTGPNSSHNQPAYATNRIPKDVVDFSDGQSIAEFARVMAEQMAESLNVSK</sequence>
<dbReference type="InterPro" id="IPR009772">
    <property type="entry name" value="CDC123"/>
</dbReference>
<dbReference type="Proteomes" id="UP000320333">
    <property type="component" value="Unassembled WGS sequence"/>
</dbReference>
<dbReference type="AlphaFoldDB" id="A0A507F8Y3"/>
<dbReference type="Pfam" id="PF07065">
    <property type="entry name" value="D123"/>
    <property type="match status" value="1"/>
</dbReference>